<dbReference type="AlphaFoldDB" id="A0A7X2V6R8"/>
<dbReference type="PROSITE" id="PS50106">
    <property type="entry name" value="PDZ"/>
    <property type="match status" value="1"/>
</dbReference>
<feature type="region of interest" description="Disordered" evidence="5">
    <location>
        <begin position="1"/>
        <end position="36"/>
    </location>
</feature>
<dbReference type="EMBL" id="WMIB01000029">
    <property type="protein sequence ID" value="MTH55439.1"/>
    <property type="molecule type" value="Genomic_DNA"/>
</dbReference>
<dbReference type="InterPro" id="IPR009003">
    <property type="entry name" value="Peptidase_S1_PA"/>
</dbReference>
<dbReference type="InterPro" id="IPR043504">
    <property type="entry name" value="Peptidase_S1_PA_chymotrypsin"/>
</dbReference>
<evidence type="ECO:0000256" key="2">
    <source>
        <dbReference type="ARBA" id="ARBA00022670"/>
    </source>
</evidence>
<evidence type="ECO:0000313" key="8">
    <source>
        <dbReference type="EMBL" id="MTH55439.1"/>
    </source>
</evidence>
<feature type="region of interest" description="Disordered" evidence="5">
    <location>
        <begin position="60"/>
        <end position="92"/>
    </location>
</feature>
<evidence type="ECO:0000256" key="6">
    <source>
        <dbReference type="SAM" id="Phobius"/>
    </source>
</evidence>
<dbReference type="InterPro" id="IPR051201">
    <property type="entry name" value="Chloro_Bact_Ser_Proteases"/>
</dbReference>
<dbReference type="PRINTS" id="PR00834">
    <property type="entry name" value="PROTEASES2C"/>
</dbReference>
<feature type="transmembrane region" description="Helical" evidence="6">
    <location>
        <begin position="36"/>
        <end position="57"/>
    </location>
</feature>
<dbReference type="SUPFAM" id="SSF50494">
    <property type="entry name" value="Trypsin-like serine proteases"/>
    <property type="match status" value="1"/>
</dbReference>
<dbReference type="Pfam" id="PF13365">
    <property type="entry name" value="Trypsin_2"/>
    <property type="match status" value="1"/>
</dbReference>
<dbReference type="Proteomes" id="UP000434639">
    <property type="component" value="Unassembled WGS sequence"/>
</dbReference>
<dbReference type="InterPro" id="IPR001940">
    <property type="entry name" value="Peptidase_S1C"/>
</dbReference>
<dbReference type="Gene3D" id="2.30.42.10">
    <property type="match status" value="1"/>
</dbReference>
<keyword evidence="6" id="KW-0812">Transmembrane</keyword>
<dbReference type="SMART" id="SM00228">
    <property type="entry name" value="PDZ"/>
    <property type="match status" value="1"/>
</dbReference>
<dbReference type="RefSeq" id="WP_155113936.1">
    <property type="nucleotide sequence ID" value="NZ_WMIB01000029.1"/>
</dbReference>
<dbReference type="Gene3D" id="2.40.10.10">
    <property type="entry name" value="Trypsin-like serine proteases"/>
    <property type="match status" value="2"/>
</dbReference>
<evidence type="ECO:0000256" key="3">
    <source>
        <dbReference type="ARBA" id="ARBA00022801"/>
    </source>
</evidence>
<sequence length="412" mass="43115">MGYYDDQQQSGYGPQESPSRYGEGRKPGRPSRLRPVLSSITSGVVGGMIVLGVYPMIDPKQDQEPSVKTQAPDSQTGSQSAGQSDNVRQVGTSTATADIAEELSPAIVGIANLQQSQQSIGAQEKGSGSGVIFKKEGKDAFVLTNNHVVEDAQSLEVSLSTGEKAKGELVGADPLTDLAVVKINADKAPGTAPIGDSSKLRAGERVIAIGNPLGIEFSRTVTEGIISGTDRSIEIDTSQGPWQLGVLQTDAAINPGNSGGPLINMSGEVIGINSLKISQNGVEGLGFAIPSNDVMPIAEQLMSGGKVERPFLGVSLGDIDQIPPQIASQELGLPDGMTTGVYLDSIQQGSPADKGGLQRGDVITALDGKDIKNSSELRKFLYENKSIGEKVEVTIYRDGKKQEAVLTLTAQE</sequence>
<dbReference type="CDD" id="cd06781">
    <property type="entry name" value="cpPDZ_BsHtra-like"/>
    <property type="match status" value="1"/>
</dbReference>
<dbReference type="SUPFAM" id="SSF50156">
    <property type="entry name" value="PDZ domain-like"/>
    <property type="match status" value="1"/>
</dbReference>
<keyword evidence="2" id="KW-0645">Protease</keyword>
<dbReference type="InterPro" id="IPR001478">
    <property type="entry name" value="PDZ"/>
</dbReference>
<keyword evidence="9" id="KW-1185">Reference proteome</keyword>
<organism evidence="8 9">
    <name type="scientific">Metabacillus mangrovi</name>
    <dbReference type="NCBI Taxonomy" id="1491830"/>
    <lineage>
        <taxon>Bacteria</taxon>
        <taxon>Bacillati</taxon>
        <taxon>Bacillota</taxon>
        <taxon>Bacilli</taxon>
        <taxon>Bacillales</taxon>
        <taxon>Bacillaceae</taxon>
        <taxon>Metabacillus</taxon>
    </lineage>
</organism>
<dbReference type="OrthoDB" id="9758917at2"/>
<dbReference type="PANTHER" id="PTHR43343:SF3">
    <property type="entry name" value="PROTEASE DO-LIKE 8, CHLOROPLASTIC"/>
    <property type="match status" value="1"/>
</dbReference>
<keyword evidence="4" id="KW-0720">Serine protease</keyword>
<dbReference type="GO" id="GO:0004252">
    <property type="term" value="F:serine-type endopeptidase activity"/>
    <property type="evidence" value="ECO:0007669"/>
    <property type="project" value="InterPro"/>
</dbReference>
<feature type="compositionally biased region" description="Polar residues" evidence="5">
    <location>
        <begin position="1"/>
        <end position="18"/>
    </location>
</feature>
<feature type="domain" description="PDZ" evidence="7">
    <location>
        <begin position="301"/>
        <end position="399"/>
    </location>
</feature>
<keyword evidence="6" id="KW-0472">Membrane</keyword>
<gene>
    <name evidence="8" type="ORF">GKZ89_18775</name>
</gene>
<dbReference type="GO" id="GO:0006508">
    <property type="term" value="P:proteolysis"/>
    <property type="evidence" value="ECO:0007669"/>
    <property type="project" value="UniProtKB-KW"/>
</dbReference>
<reference evidence="8 9" key="1">
    <citation type="journal article" date="2017" name="Int. J. Syst. Evol. Microbiol.">
        <title>Bacillus mangrovi sp. nov., isolated from a sediment sample from a mangrove forest.</title>
        <authorList>
            <person name="Gupta V."/>
            <person name="Singh P.K."/>
            <person name="Korpole S."/>
            <person name="Tanuku N.R.S."/>
            <person name="Pinnaka A.K."/>
        </authorList>
    </citation>
    <scope>NUCLEOTIDE SEQUENCE [LARGE SCALE GENOMIC DNA]</scope>
    <source>
        <strain evidence="8 9">KCTC 33872</strain>
    </source>
</reference>
<feature type="compositionally biased region" description="Polar residues" evidence="5">
    <location>
        <begin position="66"/>
        <end position="92"/>
    </location>
</feature>
<proteinExistence type="inferred from homology"/>
<accession>A0A7X2V6R8</accession>
<dbReference type="PANTHER" id="PTHR43343">
    <property type="entry name" value="PEPTIDASE S12"/>
    <property type="match status" value="1"/>
</dbReference>
<evidence type="ECO:0000256" key="1">
    <source>
        <dbReference type="ARBA" id="ARBA00010541"/>
    </source>
</evidence>
<keyword evidence="6" id="KW-1133">Transmembrane helix</keyword>
<comment type="similarity">
    <text evidence="1">Belongs to the peptidase S1C family.</text>
</comment>
<evidence type="ECO:0000256" key="4">
    <source>
        <dbReference type="ARBA" id="ARBA00022825"/>
    </source>
</evidence>
<evidence type="ECO:0000313" key="9">
    <source>
        <dbReference type="Proteomes" id="UP000434639"/>
    </source>
</evidence>
<evidence type="ECO:0000256" key="5">
    <source>
        <dbReference type="SAM" id="MobiDB-lite"/>
    </source>
</evidence>
<protein>
    <submittedName>
        <fullName evidence="8">PDZ domain-containing protein</fullName>
    </submittedName>
</protein>
<evidence type="ECO:0000259" key="7">
    <source>
        <dbReference type="PROSITE" id="PS50106"/>
    </source>
</evidence>
<dbReference type="Pfam" id="PF13180">
    <property type="entry name" value="PDZ_2"/>
    <property type="match status" value="1"/>
</dbReference>
<comment type="caution">
    <text evidence="8">The sequence shown here is derived from an EMBL/GenBank/DDBJ whole genome shotgun (WGS) entry which is preliminary data.</text>
</comment>
<keyword evidence="3" id="KW-0378">Hydrolase</keyword>
<name>A0A7X2V6R8_9BACI</name>
<dbReference type="InterPro" id="IPR036034">
    <property type="entry name" value="PDZ_sf"/>
</dbReference>